<reference evidence="3 4" key="1">
    <citation type="submission" date="2013-04" db="EMBL/GenBank/DDBJ databases">
        <title>The Genome Sequence of Parabacteroides gordonii DSM 23371.</title>
        <authorList>
            <consortium name="The Broad Institute Genomics Platform"/>
            <person name="Earl A."/>
            <person name="Ward D."/>
            <person name="Feldgarden M."/>
            <person name="Gevers D."/>
            <person name="Martens E."/>
            <person name="Sakamoto M."/>
            <person name="Benno Y."/>
            <person name="Suzuki N."/>
            <person name="Matsunaga N."/>
            <person name="Koshihara K."/>
            <person name="Seki M."/>
            <person name="Komiya H."/>
            <person name="Walker B."/>
            <person name="Young S."/>
            <person name="Zeng Q."/>
            <person name="Gargeya S."/>
            <person name="Fitzgerald M."/>
            <person name="Haas B."/>
            <person name="Abouelleil A."/>
            <person name="Allen A.W."/>
            <person name="Alvarado L."/>
            <person name="Arachchi H.M."/>
            <person name="Berlin A.M."/>
            <person name="Chapman S.B."/>
            <person name="Gainer-Dewar J."/>
            <person name="Goldberg J."/>
            <person name="Griggs A."/>
            <person name="Gujja S."/>
            <person name="Hansen M."/>
            <person name="Howarth C."/>
            <person name="Imamovic A."/>
            <person name="Ireland A."/>
            <person name="Larimer J."/>
            <person name="McCowan C."/>
            <person name="Murphy C."/>
            <person name="Pearson M."/>
            <person name="Poon T.W."/>
            <person name="Priest M."/>
            <person name="Roberts A."/>
            <person name="Saif S."/>
            <person name="Shea T."/>
            <person name="Sisk P."/>
            <person name="Sykes S."/>
            <person name="Wortman J."/>
            <person name="Nusbaum C."/>
            <person name="Birren B."/>
        </authorList>
    </citation>
    <scope>NUCLEOTIDE SEQUENCE [LARGE SCALE GENOMIC DNA]</scope>
    <source>
        <strain evidence="3 4">MS-1</strain>
    </source>
</reference>
<gene>
    <name evidence="3" type="ORF">HMPREF1536_01790</name>
</gene>
<feature type="domain" description="Nucleoside transporter/FeoB GTPase Gate" evidence="2">
    <location>
        <begin position="277"/>
        <end position="380"/>
    </location>
</feature>
<proteinExistence type="predicted"/>
<evidence type="ECO:0000259" key="2">
    <source>
        <dbReference type="Pfam" id="PF07670"/>
    </source>
</evidence>
<evidence type="ECO:0000313" key="3">
    <source>
        <dbReference type="EMBL" id="KKB57981.1"/>
    </source>
</evidence>
<dbReference type="Pfam" id="PF07670">
    <property type="entry name" value="Gate"/>
    <property type="match status" value="2"/>
</dbReference>
<dbReference type="InterPro" id="IPR011415">
    <property type="entry name" value="SpmA_SpmB"/>
</dbReference>
<feature type="transmembrane region" description="Helical" evidence="1">
    <location>
        <begin position="44"/>
        <end position="62"/>
    </location>
</feature>
<organism evidence="3 4">
    <name type="scientific">Parabacteroides gordonii MS-1 = DSM 23371</name>
    <dbReference type="NCBI Taxonomy" id="1203610"/>
    <lineage>
        <taxon>Bacteria</taxon>
        <taxon>Pseudomonadati</taxon>
        <taxon>Bacteroidota</taxon>
        <taxon>Bacteroidia</taxon>
        <taxon>Bacteroidales</taxon>
        <taxon>Tannerellaceae</taxon>
        <taxon>Parabacteroides</taxon>
    </lineage>
</organism>
<comment type="caution">
    <text evidence="3">The sequence shown here is derived from an EMBL/GenBank/DDBJ whole genome shotgun (WGS) entry which is preliminary data.</text>
</comment>
<dbReference type="STRING" id="1203610.HMPREF1536_01790"/>
<dbReference type="InterPro" id="IPR011642">
    <property type="entry name" value="Gate_dom"/>
</dbReference>
<dbReference type="InterPro" id="IPR052549">
    <property type="entry name" value="SpmB"/>
</dbReference>
<dbReference type="PIRSF" id="PIRSF036542">
    <property type="entry name" value="SpmA_SpmB"/>
    <property type="match status" value="1"/>
</dbReference>
<evidence type="ECO:0000313" key="4">
    <source>
        <dbReference type="Proteomes" id="UP000033035"/>
    </source>
</evidence>
<dbReference type="PANTHER" id="PTHR35793">
    <property type="entry name" value="INNER MEMBRANE PROTEIN YJIG"/>
    <property type="match status" value="1"/>
</dbReference>
<dbReference type="PATRIC" id="fig|1203610.3.peg.1837"/>
<feature type="transmembrane region" description="Helical" evidence="1">
    <location>
        <begin position="391"/>
        <end position="409"/>
    </location>
</feature>
<dbReference type="PANTHER" id="PTHR35793:SF2">
    <property type="entry name" value="INNER MEMBRANE PROTEIN YJIG"/>
    <property type="match status" value="1"/>
</dbReference>
<keyword evidence="1" id="KW-0472">Membrane</keyword>
<dbReference type="AlphaFoldDB" id="A0A0F5JJI1"/>
<feature type="transmembrane region" description="Helical" evidence="1">
    <location>
        <begin position="235"/>
        <end position="255"/>
    </location>
</feature>
<dbReference type="HOGENOM" id="CLU_037414_0_0_10"/>
<evidence type="ECO:0000256" key="1">
    <source>
        <dbReference type="SAM" id="Phobius"/>
    </source>
</evidence>
<dbReference type="EMBL" id="AQHW01000011">
    <property type="protein sequence ID" value="KKB57981.1"/>
    <property type="molecule type" value="Genomic_DNA"/>
</dbReference>
<keyword evidence="1" id="KW-0812">Transmembrane</keyword>
<name>A0A0F5JJI1_9BACT</name>
<feature type="transmembrane region" description="Helical" evidence="1">
    <location>
        <begin position="141"/>
        <end position="161"/>
    </location>
</feature>
<protein>
    <recommendedName>
        <fullName evidence="2">Nucleoside transporter/FeoB GTPase Gate domain-containing protein</fullName>
    </recommendedName>
</protein>
<feature type="transmembrane region" description="Helical" evidence="1">
    <location>
        <begin position="276"/>
        <end position="296"/>
    </location>
</feature>
<feature type="transmembrane region" description="Helical" evidence="1">
    <location>
        <begin position="205"/>
        <end position="223"/>
    </location>
</feature>
<keyword evidence="4" id="KW-1185">Reference proteome</keyword>
<sequence length="411" mass="43980">MVLNYIWIAFFLIAFVVALGKLIFAGDTAVFTEIINSSFASAKTGFEISLGLTGILSLWLGIMKIGEKGGVIQSFARLGAPVFSKLFPGIPKEHPVTGSIFMNISANLLGLDNAATPMGLKAMQQLQELNTEKDSASNPMIMFLCINASGLTLIPITIMMYRAQMGAANPSDVFLPIMLATFSSTLVAILAVCIKQRINILQKNLILFFGGLAAFIGGLVWLFNSLEQEQVSLYSTLFANTLLFTIICGFIVSGIRKKINVYDTFIEGAKEGFKTAITIIPYLVAILVGIGVFRASGAMDFIIEGIRVGIGALGVNTDFVGGLPTILMKPLSGSGARGMMLDAMNTYGADSFVGRLASIVQGSTDTTFYVVALYYGSVGIRNTRYTIQCSLLADLVGAIAAIALTYLFFAQ</sequence>
<feature type="domain" description="Nucleoside transporter/FeoB GTPase Gate" evidence="2">
    <location>
        <begin position="51"/>
        <end position="193"/>
    </location>
</feature>
<dbReference type="Proteomes" id="UP000033035">
    <property type="component" value="Unassembled WGS sequence"/>
</dbReference>
<dbReference type="GO" id="GO:0005886">
    <property type="term" value="C:plasma membrane"/>
    <property type="evidence" value="ECO:0007669"/>
    <property type="project" value="TreeGrafter"/>
</dbReference>
<feature type="transmembrane region" description="Helical" evidence="1">
    <location>
        <begin position="5"/>
        <end position="24"/>
    </location>
</feature>
<dbReference type="RefSeq" id="WP_028730072.1">
    <property type="nucleotide sequence ID" value="NZ_KE386765.1"/>
</dbReference>
<accession>A0A0F5JJI1</accession>
<feature type="transmembrane region" description="Helical" evidence="1">
    <location>
        <begin position="173"/>
        <end position="193"/>
    </location>
</feature>
<keyword evidence="1" id="KW-1133">Transmembrane helix</keyword>